<keyword evidence="2" id="KW-1185">Reference proteome</keyword>
<protein>
    <submittedName>
        <fullName evidence="1">Uncharacterized protein</fullName>
    </submittedName>
</protein>
<dbReference type="AlphaFoldDB" id="A0A081BTF9"/>
<reference evidence="1" key="1">
    <citation type="journal article" date="2015" name="PeerJ">
        <title>First genomic representation of candidate bacterial phylum KSB3 points to enhanced environmental sensing as a trigger of wastewater bulking.</title>
        <authorList>
            <person name="Sekiguchi Y."/>
            <person name="Ohashi A."/>
            <person name="Parks D.H."/>
            <person name="Yamauchi T."/>
            <person name="Tyson G.W."/>
            <person name="Hugenholtz P."/>
        </authorList>
    </citation>
    <scope>NUCLEOTIDE SEQUENCE [LARGE SCALE GENOMIC DNA]</scope>
</reference>
<organism evidence="1">
    <name type="scientific">Candidatus Moduliflexus flocculans</name>
    <dbReference type="NCBI Taxonomy" id="1499966"/>
    <lineage>
        <taxon>Bacteria</taxon>
        <taxon>Candidatus Moduliflexota</taxon>
        <taxon>Candidatus Moduliflexia</taxon>
        <taxon>Candidatus Moduliflexales</taxon>
        <taxon>Candidatus Moduliflexaceae</taxon>
    </lineage>
</organism>
<dbReference type="EMBL" id="DF820462">
    <property type="protein sequence ID" value="GAK54690.1"/>
    <property type="molecule type" value="Genomic_DNA"/>
</dbReference>
<gene>
    <name evidence="1" type="ORF">U14_05978</name>
</gene>
<dbReference type="Proteomes" id="UP000030700">
    <property type="component" value="Unassembled WGS sequence"/>
</dbReference>
<proteinExistence type="predicted"/>
<name>A0A081BTF9_9BACT</name>
<evidence type="ECO:0000313" key="1">
    <source>
        <dbReference type="EMBL" id="GAK54690.1"/>
    </source>
</evidence>
<dbReference type="HOGENOM" id="CLU_2033495_0_0_0"/>
<sequence>MPLNSRVSEDGRKTDRSADANRLIGFDDFFEFRKSRNVQKMMRVGVHSRLNDGICAACKDEIAFLFQQFQRARQAVGRRDADVVDALRLFLSAEFTAANAAFRDFALAVRLFQVFAQKDLL</sequence>
<evidence type="ECO:0000313" key="2">
    <source>
        <dbReference type="Proteomes" id="UP000030700"/>
    </source>
</evidence>
<accession>A0A081BTF9</accession>